<dbReference type="Pfam" id="PF09180">
    <property type="entry name" value="ProRS-C_1"/>
    <property type="match status" value="1"/>
</dbReference>
<dbReference type="Proteomes" id="UP000242972">
    <property type="component" value="Unassembled WGS sequence"/>
</dbReference>
<evidence type="ECO:0000256" key="3">
    <source>
        <dbReference type="ARBA" id="ARBA00022741"/>
    </source>
</evidence>
<dbReference type="HAMAP" id="MF_01571">
    <property type="entry name" value="Pro_tRNA_synth_type3"/>
    <property type="match status" value="1"/>
</dbReference>
<dbReference type="GO" id="GO:0006433">
    <property type="term" value="P:prolyl-tRNA aminoacylation"/>
    <property type="evidence" value="ECO:0007669"/>
    <property type="project" value="UniProtKB-UniRule"/>
</dbReference>
<dbReference type="InterPro" id="IPR033721">
    <property type="entry name" value="ProRS_core_arch_euk"/>
</dbReference>
<reference evidence="10 11" key="1">
    <citation type="journal article" date="2014" name="BMC Genomics">
        <title>Comparison of environmental and isolate Sulfobacillus genomes reveals diverse carbon, sulfur, nitrogen, and hydrogen metabolisms.</title>
        <authorList>
            <person name="Justice N.B."/>
            <person name="Norman A."/>
            <person name="Brown C.T."/>
            <person name="Singh A."/>
            <person name="Thomas B.C."/>
            <person name="Banfield J.F."/>
        </authorList>
    </citation>
    <scope>NUCLEOTIDE SEQUENCE [LARGE SCALE GENOMIC DNA]</scope>
    <source>
        <strain evidence="10">AMDSBA4</strain>
    </source>
</reference>
<comment type="subcellular location">
    <subcellularLocation>
        <location evidence="8">Cytoplasm</location>
    </subcellularLocation>
</comment>
<comment type="similarity">
    <text evidence="8">Belongs to the class-II aminoacyl-tRNA synthetase family. ProS type 3 subfamily.</text>
</comment>
<dbReference type="FunFam" id="3.40.50.800:FF:000005">
    <property type="entry name" value="bifunctional glutamate/proline--tRNA ligase"/>
    <property type="match status" value="1"/>
</dbReference>
<dbReference type="Pfam" id="PF00587">
    <property type="entry name" value="tRNA-synt_2b"/>
    <property type="match status" value="1"/>
</dbReference>
<proteinExistence type="inferred from homology"/>
<evidence type="ECO:0000256" key="5">
    <source>
        <dbReference type="ARBA" id="ARBA00022917"/>
    </source>
</evidence>
<keyword evidence="4 8" id="KW-0067">ATP-binding</keyword>
<feature type="domain" description="Aminoacyl-transfer RNA synthetases class-II family profile" evidence="9">
    <location>
        <begin position="53"/>
        <end position="291"/>
    </location>
</feature>
<dbReference type="Gene3D" id="3.30.110.30">
    <property type="entry name" value="C-terminal domain of ProRS"/>
    <property type="match status" value="1"/>
</dbReference>
<dbReference type="FunFam" id="3.30.930.10:FF:000037">
    <property type="entry name" value="Proline--tRNA ligase"/>
    <property type="match status" value="1"/>
</dbReference>
<dbReference type="GO" id="GO:0140096">
    <property type="term" value="F:catalytic activity, acting on a protein"/>
    <property type="evidence" value="ECO:0007669"/>
    <property type="project" value="UniProtKB-ARBA"/>
</dbReference>
<dbReference type="InterPro" id="IPR004154">
    <property type="entry name" value="Anticodon-bd"/>
</dbReference>
<keyword evidence="1 8" id="KW-0963">Cytoplasm</keyword>
<evidence type="ECO:0000256" key="6">
    <source>
        <dbReference type="ARBA" id="ARBA00023146"/>
    </source>
</evidence>
<dbReference type="InterPro" id="IPR002314">
    <property type="entry name" value="aa-tRNA-synt_IIb"/>
</dbReference>
<evidence type="ECO:0000256" key="2">
    <source>
        <dbReference type="ARBA" id="ARBA00022598"/>
    </source>
</evidence>
<name>A0A2T2XLY8_9FIRM</name>
<evidence type="ECO:0000313" key="10">
    <source>
        <dbReference type="EMBL" id="PSR35448.1"/>
    </source>
</evidence>
<dbReference type="GO" id="GO:0017101">
    <property type="term" value="C:aminoacyl-tRNA synthetase multienzyme complex"/>
    <property type="evidence" value="ECO:0007669"/>
    <property type="project" value="TreeGrafter"/>
</dbReference>
<dbReference type="Gene3D" id="3.40.50.800">
    <property type="entry name" value="Anticodon-binding domain"/>
    <property type="match status" value="1"/>
</dbReference>
<keyword evidence="2 8" id="KW-0436">Ligase</keyword>
<keyword evidence="5 8" id="KW-0648">Protein biosynthesis</keyword>
<dbReference type="GO" id="GO:0005737">
    <property type="term" value="C:cytoplasm"/>
    <property type="evidence" value="ECO:0007669"/>
    <property type="project" value="UniProtKB-SubCell"/>
</dbReference>
<protein>
    <recommendedName>
        <fullName evidence="8">Proline--tRNA ligase</fullName>
        <ecNumber evidence="8">6.1.1.15</ecNumber>
    </recommendedName>
    <alternativeName>
        <fullName evidence="8">Prolyl-tRNA synthetase</fullName>
        <shortName evidence="8">ProRS</shortName>
    </alternativeName>
</protein>
<organism evidence="10 11">
    <name type="scientific">Sulfobacillus benefaciens</name>
    <dbReference type="NCBI Taxonomy" id="453960"/>
    <lineage>
        <taxon>Bacteria</taxon>
        <taxon>Bacillati</taxon>
        <taxon>Bacillota</taxon>
        <taxon>Clostridia</taxon>
        <taxon>Eubacteriales</taxon>
        <taxon>Clostridiales Family XVII. Incertae Sedis</taxon>
        <taxon>Sulfobacillus</taxon>
    </lineage>
</organism>
<comment type="caution">
    <text evidence="10">The sequence shown here is derived from an EMBL/GenBank/DDBJ whole genome shotgun (WGS) entry which is preliminary data.</text>
</comment>
<dbReference type="GO" id="GO:0004827">
    <property type="term" value="F:proline-tRNA ligase activity"/>
    <property type="evidence" value="ECO:0007669"/>
    <property type="project" value="UniProtKB-UniRule"/>
</dbReference>
<dbReference type="GO" id="GO:0005524">
    <property type="term" value="F:ATP binding"/>
    <property type="evidence" value="ECO:0007669"/>
    <property type="project" value="UniProtKB-UniRule"/>
</dbReference>
<dbReference type="EC" id="6.1.1.15" evidence="8"/>
<dbReference type="PANTHER" id="PTHR43382:SF2">
    <property type="entry name" value="BIFUNCTIONAL GLUTAMATE_PROLINE--TRNA LIGASE"/>
    <property type="match status" value="1"/>
</dbReference>
<dbReference type="InterPro" id="IPR045864">
    <property type="entry name" value="aa-tRNA-synth_II/BPL/LPL"/>
</dbReference>
<evidence type="ECO:0000256" key="1">
    <source>
        <dbReference type="ARBA" id="ARBA00022490"/>
    </source>
</evidence>
<dbReference type="NCBIfam" id="TIGR00408">
    <property type="entry name" value="proS_fam_I"/>
    <property type="match status" value="1"/>
</dbReference>
<sequence length="484" mass="55130">MLLRRFAWVEKLLKEITPKSQDYSQWYTDVIKKADMVDYAPVKGFMVMKPYSYRMWEFIQAALDQKFRETGHQNAYFPLLIPEHLLIKEAEHVEGFSAEVAWVTMGGNEVLAERLAVRPTSETVVGAMYSQWIQSYRDLPVLINQWANVLRWEKSTRPFLRTTEFLWQEGHTVHRTAAEAEAETRQQLGIYHEMMENLLAIPVVAGAKSAGERFAGAIETYTLEALMGDGKALQSATSHFLGQNFARAFDIQYLDEDGTLKFGWTTSWGSSTRLIGALIMVHGDDKGLRLPPRVAPIQIVIVPIGRGKDREQVTRYAKLLSEQLSATFRVKLDDRDEFTPGYKFNDWEMRGVPLRIEIGPRDLAQQQVIVARRDTGEKIAVSEASLPDTLANLLDLVQDTLLQQARQYQQENTFAVENYQEMAHHNFKGFFMGDWCGQETCADQLKQETSVTIRCLPFDTELAGTGCIVCGRPGQHRALFARAY</sequence>
<comment type="domain">
    <text evidence="8">Consists of three domains: the N-terminal catalytic domain, the anticodon-binding domain and the C-terminal extension.</text>
</comment>
<dbReference type="AlphaFoldDB" id="A0A2T2XLY8"/>
<dbReference type="InterPro" id="IPR017449">
    <property type="entry name" value="Pro-tRNA_synth_II"/>
</dbReference>
<evidence type="ECO:0000313" key="11">
    <source>
        <dbReference type="Proteomes" id="UP000242972"/>
    </source>
</evidence>
<evidence type="ECO:0000256" key="8">
    <source>
        <dbReference type="HAMAP-Rule" id="MF_01571"/>
    </source>
</evidence>
<dbReference type="SUPFAM" id="SSF64586">
    <property type="entry name" value="C-terminal domain of ProRS"/>
    <property type="match status" value="1"/>
</dbReference>
<accession>A0A2T2XLY8</accession>
<dbReference type="SMART" id="SM00946">
    <property type="entry name" value="ProRS-C_1"/>
    <property type="match status" value="1"/>
</dbReference>
<evidence type="ECO:0000259" key="9">
    <source>
        <dbReference type="PROSITE" id="PS50862"/>
    </source>
</evidence>
<dbReference type="SUPFAM" id="SSF52954">
    <property type="entry name" value="Class II aaRS ABD-related"/>
    <property type="match status" value="1"/>
</dbReference>
<dbReference type="SUPFAM" id="SSF55681">
    <property type="entry name" value="Class II aaRS and biotin synthetases"/>
    <property type="match status" value="1"/>
</dbReference>
<dbReference type="PROSITE" id="PS50862">
    <property type="entry name" value="AA_TRNA_LIGASE_II"/>
    <property type="match status" value="1"/>
</dbReference>
<dbReference type="InterPro" id="IPR004499">
    <property type="entry name" value="Pro-tRNA-ligase_IIa_arc-type"/>
</dbReference>
<dbReference type="Pfam" id="PF03129">
    <property type="entry name" value="HGTP_anticodon"/>
    <property type="match status" value="1"/>
</dbReference>
<comment type="subunit">
    <text evidence="8">Homodimer.</text>
</comment>
<comment type="function">
    <text evidence="8">Catalyzes the attachment of proline to tRNA(Pro) in a two-step reaction: proline is first activated by ATP to form Pro-AMP and then transferred to the acceptor end of tRNA(Pro).</text>
</comment>
<evidence type="ECO:0000256" key="4">
    <source>
        <dbReference type="ARBA" id="ARBA00022840"/>
    </source>
</evidence>
<dbReference type="InterPro" id="IPR036621">
    <property type="entry name" value="Anticodon-bd_dom_sf"/>
</dbReference>
<evidence type="ECO:0000256" key="7">
    <source>
        <dbReference type="ARBA" id="ARBA00047671"/>
    </source>
</evidence>
<dbReference type="PRINTS" id="PR01046">
    <property type="entry name" value="TRNASYNTHPRO"/>
</dbReference>
<dbReference type="InterPro" id="IPR006195">
    <property type="entry name" value="aa-tRNA-synth_II"/>
</dbReference>
<dbReference type="CDD" id="cd00862">
    <property type="entry name" value="ProRS_anticodon_zinc"/>
    <property type="match status" value="1"/>
</dbReference>
<keyword evidence="3 8" id="KW-0547">Nucleotide-binding</keyword>
<dbReference type="Gene3D" id="3.30.930.10">
    <property type="entry name" value="Bira Bifunctional Protein, Domain 2"/>
    <property type="match status" value="1"/>
</dbReference>
<keyword evidence="6 8" id="KW-0030">Aminoacyl-tRNA synthetase</keyword>
<dbReference type="InterPro" id="IPR002316">
    <property type="entry name" value="Pro-tRNA-ligase_IIa"/>
</dbReference>
<dbReference type="GO" id="GO:0016740">
    <property type="term" value="F:transferase activity"/>
    <property type="evidence" value="ECO:0007669"/>
    <property type="project" value="UniProtKB-ARBA"/>
</dbReference>
<dbReference type="InterPro" id="IPR016061">
    <property type="entry name" value="Pro-tRNA_ligase_II_C"/>
</dbReference>
<gene>
    <name evidence="8" type="primary">proS</name>
    <name evidence="10" type="ORF">C7B46_00185</name>
</gene>
<dbReference type="PANTHER" id="PTHR43382">
    <property type="entry name" value="PROLYL-TRNA SYNTHETASE"/>
    <property type="match status" value="1"/>
</dbReference>
<dbReference type="CDD" id="cd00778">
    <property type="entry name" value="ProRS_core_arch_euk"/>
    <property type="match status" value="1"/>
</dbReference>
<comment type="catalytic activity">
    <reaction evidence="7 8">
        <text>tRNA(Pro) + L-proline + ATP = L-prolyl-tRNA(Pro) + AMP + diphosphate</text>
        <dbReference type="Rhea" id="RHEA:14305"/>
        <dbReference type="Rhea" id="RHEA-COMP:9700"/>
        <dbReference type="Rhea" id="RHEA-COMP:9702"/>
        <dbReference type="ChEBI" id="CHEBI:30616"/>
        <dbReference type="ChEBI" id="CHEBI:33019"/>
        <dbReference type="ChEBI" id="CHEBI:60039"/>
        <dbReference type="ChEBI" id="CHEBI:78442"/>
        <dbReference type="ChEBI" id="CHEBI:78532"/>
        <dbReference type="ChEBI" id="CHEBI:456215"/>
        <dbReference type="EC" id="6.1.1.15"/>
    </reaction>
</comment>
<dbReference type="EMBL" id="PXYW01000001">
    <property type="protein sequence ID" value="PSR35448.1"/>
    <property type="molecule type" value="Genomic_DNA"/>
</dbReference>